<proteinExistence type="predicted"/>
<feature type="signal peptide" evidence="2">
    <location>
        <begin position="1"/>
        <end position="15"/>
    </location>
</feature>
<keyword evidence="4" id="KW-1185">Reference proteome</keyword>
<feature type="compositionally biased region" description="Basic and acidic residues" evidence="1">
    <location>
        <begin position="46"/>
        <end position="64"/>
    </location>
</feature>
<dbReference type="EMBL" id="ML977049">
    <property type="protein sequence ID" value="KAF1948749.1"/>
    <property type="molecule type" value="Genomic_DNA"/>
</dbReference>
<feature type="chain" id="PRO_5025587537" description="Secreted protein" evidence="2">
    <location>
        <begin position="16"/>
        <end position="113"/>
    </location>
</feature>
<feature type="compositionally biased region" description="Polar residues" evidence="1">
    <location>
        <begin position="74"/>
        <end position="84"/>
    </location>
</feature>
<evidence type="ECO:0000313" key="4">
    <source>
        <dbReference type="Proteomes" id="UP000800035"/>
    </source>
</evidence>
<keyword evidence="2" id="KW-0732">Signal</keyword>
<evidence type="ECO:0008006" key="5">
    <source>
        <dbReference type="Google" id="ProtNLM"/>
    </source>
</evidence>
<name>A0A6A5TAK8_9PLEO</name>
<accession>A0A6A5TAK8</accession>
<evidence type="ECO:0000256" key="2">
    <source>
        <dbReference type="SAM" id="SignalP"/>
    </source>
</evidence>
<dbReference type="Proteomes" id="UP000800035">
    <property type="component" value="Unassembled WGS sequence"/>
</dbReference>
<sequence length="113" mass="12440">MFMILGPVLVSILTASNPSCHQDCDSSHTSLATCKTPLSRDLENFPKAELDRPGECEAPHHANNPDESPIRQIRTGQKPSNNVGSKLLKALRRSWRTVRVTHGKACSMSNMES</sequence>
<feature type="region of interest" description="Disordered" evidence="1">
    <location>
        <begin position="46"/>
        <end position="84"/>
    </location>
</feature>
<evidence type="ECO:0000313" key="3">
    <source>
        <dbReference type="EMBL" id="KAF1948749.1"/>
    </source>
</evidence>
<organism evidence="3 4">
    <name type="scientific">Byssothecium circinans</name>
    <dbReference type="NCBI Taxonomy" id="147558"/>
    <lineage>
        <taxon>Eukaryota</taxon>
        <taxon>Fungi</taxon>
        <taxon>Dikarya</taxon>
        <taxon>Ascomycota</taxon>
        <taxon>Pezizomycotina</taxon>
        <taxon>Dothideomycetes</taxon>
        <taxon>Pleosporomycetidae</taxon>
        <taxon>Pleosporales</taxon>
        <taxon>Massarineae</taxon>
        <taxon>Massarinaceae</taxon>
        <taxon>Byssothecium</taxon>
    </lineage>
</organism>
<dbReference type="AlphaFoldDB" id="A0A6A5TAK8"/>
<protein>
    <recommendedName>
        <fullName evidence="5">Secreted protein</fullName>
    </recommendedName>
</protein>
<gene>
    <name evidence="3" type="ORF">CC80DRAFT_297604</name>
</gene>
<evidence type="ECO:0000256" key="1">
    <source>
        <dbReference type="SAM" id="MobiDB-lite"/>
    </source>
</evidence>
<reference evidence="3" key="1">
    <citation type="journal article" date="2020" name="Stud. Mycol.">
        <title>101 Dothideomycetes genomes: a test case for predicting lifestyles and emergence of pathogens.</title>
        <authorList>
            <person name="Haridas S."/>
            <person name="Albert R."/>
            <person name="Binder M."/>
            <person name="Bloem J."/>
            <person name="Labutti K."/>
            <person name="Salamov A."/>
            <person name="Andreopoulos B."/>
            <person name="Baker S."/>
            <person name="Barry K."/>
            <person name="Bills G."/>
            <person name="Bluhm B."/>
            <person name="Cannon C."/>
            <person name="Castanera R."/>
            <person name="Culley D."/>
            <person name="Daum C."/>
            <person name="Ezra D."/>
            <person name="Gonzalez J."/>
            <person name="Henrissat B."/>
            <person name="Kuo A."/>
            <person name="Liang C."/>
            <person name="Lipzen A."/>
            <person name="Lutzoni F."/>
            <person name="Magnuson J."/>
            <person name="Mondo S."/>
            <person name="Nolan M."/>
            <person name="Ohm R."/>
            <person name="Pangilinan J."/>
            <person name="Park H.-J."/>
            <person name="Ramirez L."/>
            <person name="Alfaro M."/>
            <person name="Sun H."/>
            <person name="Tritt A."/>
            <person name="Yoshinaga Y."/>
            <person name="Zwiers L.-H."/>
            <person name="Turgeon B."/>
            <person name="Goodwin S."/>
            <person name="Spatafora J."/>
            <person name="Crous P."/>
            <person name="Grigoriev I."/>
        </authorList>
    </citation>
    <scope>NUCLEOTIDE SEQUENCE</scope>
    <source>
        <strain evidence="3">CBS 675.92</strain>
    </source>
</reference>